<accession>B8LW18</accession>
<dbReference type="VEuPathDB" id="FungiDB:TSTA_077460"/>
<dbReference type="AlphaFoldDB" id="B8LW18"/>
<gene>
    <name evidence="2" type="ORF">TSTA_077460</name>
</gene>
<name>B8LW18_TALSN</name>
<evidence type="ECO:0000313" key="3">
    <source>
        <dbReference type="Proteomes" id="UP000001745"/>
    </source>
</evidence>
<organism evidence="2 3">
    <name type="scientific">Talaromyces stipitatus (strain ATCC 10500 / CBS 375.48 / QM 6759 / NRRL 1006)</name>
    <name type="common">Penicillium stipitatum</name>
    <dbReference type="NCBI Taxonomy" id="441959"/>
    <lineage>
        <taxon>Eukaryota</taxon>
        <taxon>Fungi</taxon>
        <taxon>Dikarya</taxon>
        <taxon>Ascomycota</taxon>
        <taxon>Pezizomycotina</taxon>
        <taxon>Eurotiomycetes</taxon>
        <taxon>Eurotiomycetidae</taxon>
        <taxon>Eurotiales</taxon>
        <taxon>Trichocomaceae</taxon>
        <taxon>Talaromyces</taxon>
        <taxon>Talaromyces sect. Talaromyces</taxon>
    </lineage>
</organism>
<dbReference type="OrthoDB" id="4524809at2759"/>
<evidence type="ECO:0000313" key="2">
    <source>
        <dbReference type="EMBL" id="EED24384.1"/>
    </source>
</evidence>
<sequence>MVWIVFIPETPWIVDSDFELFDIQGISGKAGGNADSSGSSATPRSSAPKKKFGDGLRISAEEVVEKMMTSSGNDGEEGAEREHPVWKHLLEIALPQYFTEDNDGWYTLNLSQIISICPQISGKISFLIQEDAEWGIFSPKHVFILKDREEAVFDPRKRPLISLRARELKAAGEVPSHEDTKVAPLHNVPSGDDGIIKEAGHDRDPNIILSEDLESLVNPEEFEAFAWKQGFPGLASYLSVFGQQDSAAPPEIGHVAPQPEQQYLPSIPEENELEQNQADSFMALDSRMISRLNPLCQGLGFL</sequence>
<evidence type="ECO:0000256" key="1">
    <source>
        <dbReference type="SAM" id="MobiDB-lite"/>
    </source>
</evidence>
<protein>
    <submittedName>
        <fullName evidence="2">Uncharacterized protein</fullName>
    </submittedName>
</protein>
<dbReference type="Proteomes" id="UP000001745">
    <property type="component" value="Unassembled WGS sequence"/>
</dbReference>
<feature type="region of interest" description="Disordered" evidence="1">
    <location>
        <begin position="30"/>
        <end position="52"/>
    </location>
</feature>
<dbReference type="HOGENOM" id="CLU_921895_0_0_1"/>
<dbReference type="STRING" id="441959.B8LW18"/>
<dbReference type="InParanoid" id="B8LW18"/>
<dbReference type="RefSeq" id="XP_002341771.1">
    <property type="nucleotide sequence ID" value="XM_002341730.1"/>
</dbReference>
<proteinExistence type="predicted"/>
<dbReference type="GeneID" id="8104700"/>
<keyword evidence="3" id="KW-1185">Reference proteome</keyword>
<feature type="compositionally biased region" description="Low complexity" evidence="1">
    <location>
        <begin position="32"/>
        <end position="46"/>
    </location>
</feature>
<dbReference type="EMBL" id="EQ962652">
    <property type="protein sequence ID" value="EED24384.1"/>
    <property type="molecule type" value="Genomic_DNA"/>
</dbReference>
<reference evidence="3" key="1">
    <citation type="journal article" date="2015" name="Genome Announc.">
        <title>Genome sequence of the AIDS-associated pathogen Penicillium marneffei (ATCC18224) and its near taxonomic relative Talaromyces stipitatus (ATCC10500).</title>
        <authorList>
            <person name="Nierman W.C."/>
            <person name="Fedorova-Abrams N.D."/>
            <person name="Andrianopoulos A."/>
        </authorList>
    </citation>
    <scope>NUCLEOTIDE SEQUENCE [LARGE SCALE GENOMIC DNA]</scope>
    <source>
        <strain evidence="3">ATCC 10500 / CBS 375.48 / QM 6759 / NRRL 1006</strain>
    </source>
</reference>